<keyword evidence="2" id="KW-1185">Reference proteome</keyword>
<dbReference type="EMBL" id="CADCXU010009587">
    <property type="protein sequence ID" value="CAB0000554.1"/>
    <property type="molecule type" value="Genomic_DNA"/>
</dbReference>
<organism evidence="1 2">
    <name type="scientific">Nesidiocoris tenuis</name>
    <dbReference type="NCBI Taxonomy" id="355587"/>
    <lineage>
        <taxon>Eukaryota</taxon>
        <taxon>Metazoa</taxon>
        <taxon>Ecdysozoa</taxon>
        <taxon>Arthropoda</taxon>
        <taxon>Hexapoda</taxon>
        <taxon>Insecta</taxon>
        <taxon>Pterygota</taxon>
        <taxon>Neoptera</taxon>
        <taxon>Paraneoptera</taxon>
        <taxon>Hemiptera</taxon>
        <taxon>Heteroptera</taxon>
        <taxon>Panheteroptera</taxon>
        <taxon>Cimicomorpha</taxon>
        <taxon>Miridae</taxon>
        <taxon>Dicyphina</taxon>
        <taxon>Nesidiocoris</taxon>
    </lineage>
</organism>
<dbReference type="Proteomes" id="UP000479000">
    <property type="component" value="Unassembled WGS sequence"/>
</dbReference>
<dbReference type="AlphaFoldDB" id="A0A6H5GBB5"/>
<feature type="non-terminal residue" evidence="1">
    <location>
        <position position="93"/>
    </location>
</feature>
<evidence type="ECO:0000313" key="2">
    <source>
        <dbReference type="Proteomes" id="UP000479000"/>
    </source>
</evidence>
<sequence length="93" mass="10579">MLYPLCKSDRRSFGRMRRRTGPRRLPCGTDLSRRLEKSYGPSILHGLSTYFGTSDHFQAIRLSRSIHHYRISGGRGRLTGLTRLTGSISSRTP</sequence>
<name>A0A6H5GBB5_9HEMI</name>
<proteinExistence type="predicted"/>
<accession>A0A6H5GBB5</accession>
<reference evidence="1 2" key="1">
    <citation type="submission" date="2020-02" db="EMBL/GenBank/DDBJ databases">
        <authorList>
            <person name="Ferguson B K."/>
        </authorList>
    </citation>
    <scope>NUCLEOTIDE SEQUENCE [LARGE SCALE GENOMIC DNA]</scope>
</reference>
<evidence type="ECO:0000313" key="1">
    <source>
        <dbReference type="EMBL" id="CAB0000554.1"/>
    </source>
</evidence>
<protein>
    <submittedName>
        <fullName evidence="1">Uncharacterized protein</fullName>
    </submittedName>
</protein>
<gene>
    <name evidence="1" type="ORF">NTEN_LOCUS6363</name>
</gene>